<dbReference type="EMBL" id="WIJB01000012">
    <property type="protein sequence ID" value="MQQ03074.1"/>
    <property type="molecule type" value="Genomic_DNA"/>
</dbReference>
<dbReference type="Proteomes" id="UP000432694">
    <property type="component" value="Unassembled WGS sequence"/>
</dbReference>
<evidence type="ECO:0000313" key="4">
    <source>
        <dbReference type="Proteomes" id="UP000432694"/>
    </source>
</evidence>
<proteinExistence type="predicted"/>
<comment type="caution">
    <text evidence="2">The sequence shown here is derived from an EMBL/GenBank/DDBJ whole genome shotgun (WGS) entry which is preliminary data.</text>
</comment>
<dbReference type="EMBL" id="SWFJ01000004">
    <property type="protein sequence ID" value="TKD52535.1"/>
    <property type="molecule type" value="Genomic_DNA"/>
</dbReference>
<evidence type="ECO:0000313" key="3">
    <source>
        <dbReference type="Proteomes" id="UP000309542"/>
    </source>
</evidence>
<protein>
    <submittedName>
        <fullName evidence="2">Helix-turn-helix domain-containing protein</fullName>
    </submittedName>
</protein>
<dbReference type="Proteomes" id="UP000309542">
    <property type="component" value="Unassembled WGS sequence"/>
</dbReference>
<reference evidence="2 3" key="1">
    <citation type="submission" date="2019-04" db="EMBL/GenBank/DDBJ databases">
        <title>Genome sequence of Streptococcus mitis strain ColumbLawn.</title>
        <authorList>
            <person name="Mungovan B.A."/>
            <person name="Maclea K.S."/>
        </authorList>
    </citation>
    <scope>NUCLEOTIDE SEQUENCE [LARGE SCALE GENOMIC DNA]</scope>
    <source>
        <strain evidence="2 3">ColumbLawn</strain>
    </source>
</reference>
<evidence type="ECO:0000313" key="1">
    <source>
        <dbReference type="EMBL" id="MQQ03074.1"/>
    </source>
</evidence>
<organism evidence="2 3">
    <name type="scientific">Streptococcus mitis</name>
    <dbReference type="NCBI Taxonomy" id="28037"/>
    <lineage>
        <taxon>Bacteria</taxon>
        <taxon>Bacillati</taxon>
        <taxon>Bacillota</taxon>
        <taxon>Bacilli</taxon>
        <taxon>Lactobacillales</taxon>
        <taxon>Streptococcaceae</taxon>
        <taxon>Streptococcus</taxon>
        <taxon>Streptococcus mitis group</taxon>
    </lineage>
</organism>
<gene>
    <name evidence="2" type="ORF">FBF73_04275</name>
    <name evidence="1" type="ORF">GEZ98_09430</name>
</gene>
<sequence>MSYHHSTINKSESILIYCTQGLNFSQIAKLPHLY</sequence>
<reference evidence="1 4" key="2">
    <citation type="submission" date="2019-10" db="EMBL/GenBank/DDBJ databases">
        <title>Streptococcus mitis of the oral and urogenital tracts.</title>
        <authorList>
            <person name="Price T."/>
            <person name="Mores C.R."/>
            <person name="Putonti C."/>
            <person name="Wolfe A.J."/>
        </authorList>
    </citation>
    <scope>NUCLEOTIDE SEQUENCE [LARGE SCALE GENOMIC DNA]</scope>
    <source>
        <strain evidence="1 4">SM50</strain>
    </source>
</reference>
<dbReference type="AlphaFoldDB" id="A0A4U1L819"/>
<accession>A0A4U1L819</accession>
<name>A0A4U1L819_STRMT</name>
<evidence type="ECO:0000313" key="2">
    <source>
        <dbReference type="EMBL" id="TKD52535.1"/>
    </source>
</evidence>